<keyword evidence="2" id="KW-1185">Reference proteome</keyword>
<protein>
    <recommendedName>
        <fullName evidence="3">Metallo-beta-lactamase domain-containing protein</fullName>
    </recommendedName>
</protein>
<evidence type="ECO:0000313" key="1">
    <source>
        <dbReference type="EMBL" id="KAK3352903.1"/>
    </source>
</evidence>
<dbReference type="InterPro" id="IPR036866">
    <property type="entry name" value="RibonucZ/Hydroxyglut_hydro"/>
</dbReference>
<comment type="caution">
    <text evidence="1">The sequence shown here is derived from an EMBL/GenBank/DDBJ whole genome shotgun (WGS) entry which is preliminary data.</text>
</comment>
<dbReference type="Proteomes" id="UP001275084">
    <property type="component" value="Unassembled WGS sequence"/>
</dbReference>
<accession>A0AAJ0HHQ5</accession>
<reference evidence="1" key="2">
    <citation type="submission" date="2023-06" db="EMBL/GenBank/DDBJ databases">
        <authorList>
            <consortium name="Lawrence Berkeley National Laboratory"/>
            <person name="Haridas S."/>
            <person name="Hensen N."/>
            <person name="Bonometti L."/>
            <person name="Westerberg I."/>
            <person name="Brannstrom I.O."/>
            <person name="Guillou S."/>
            <person name="Cros-Aarteil S."/>
            <person name="Calhoun S."/>
            <person name="Kuo A."/>
            <person name="Mondo S."/>
            <person name="Pangilinan J."/>
            <person name="Riley R."/>
            <person name="Labutti K."/>
            <person name="Andreopoulos B."/>
            <person name="Lipzen A."/>
            <person name="Chen C."/>
            <person name="Yanf M."/>
            <person name="Daum C."/>
            <person name="Ng V."/>
            <person name="Clum A."/>
            <person name="Steindorff A."/>
            <person name="Ohm R."/>
            <person name="Martin F."/>
            <person name="Silar P."/>
            <person name="Natvig D."/>
            <person name="Lalanne C."/>
            <person name="Gautier V."/>
            <person name="Ament-Velasquez S.L."/>
            <person name="Kruys A."/>
            <person name="Hutchinson M.I."/>
            <person name="Powell A.J."/>
            <person name="Barry K."/>
            <person name="Miller A.N."/>
            <person name="Grigoriev I.V."/>
            <person name="Debuchy R."/>
            <person name="Gladieux P."/>
            <person name="Thoren M.H."/>
            <person name="Johannesson H."/>
        </authorList>
    </citation>
    <scope>NUCLEOTIDE SEQUENCE</scope>
    <source>
        <strain evidence="1">CBS 955.72</strain>
    </source>
</reference>
<dbReference type="InterPro" id="IPR050114">
    <property type="entry name" value="UPF0173_UPF0282_UlaG_hydrolase"/>
</dbReference>
<dbReference type="PANTHER" id="PTHR43546:SF7">
    <property type="entry name" value="METALLO-BETA-LACTAMASE DOMAIN-CONTAINING PROTEIN"/>
    <property type="match status" value="1"/>
</dbReference>
<evidence type="ECO:0000313" key="2">
    <source>
        <dbReference type="Proteomes" id="UP001275084"/>
    </source>
</evidence>
<dbReference type="Gene3D" id="3.60.15.10">
    <property type="entry name" value="Ribonuclease Z/Hydroxyacylglutathione hydrolase-like"/>
    <property type="match status" value="1"/>
</dbReference>
<dbReference type="PANTHER" id="PTHR43546">
    <property type="entry name" value="UPF0173 METAL-DEPENDENT HYDROLASE MJ1163-RELATED"/>
    <property type="match status" value="1"/>
</dbReference>
<dbReference type="EMBL" id="JAUIQD010000004">
    <property type="protein sequence ID" value="KAK3352903.1"/>
    <property type="molecule type" value="Genomic_DNA"/>
</dbReference>
<gene>
    <name evidence="1" type="ORF">B0T25DRAFT_543083</name>
</gene>
<reference evidence="1" key="1">
    <citation type="journal article" date="2023" name="Mol. Phylogenet. Evol.">
        <title>Genome-scale phylogeny and comparative genomics of the fungal order Sordariales.</title>
        <authorList>
            <person name="Hensen N."/>
            <person name="Bonometti L."/>
            <person name="Westerberg I."/>
            <person name="Brannstrom I.O."/>
            <person name="Guillou S."/>
            <person name="Cros-Aarteil S."/>
            <person name="Calhoun S."/>
            <person name="Haridas S."/>
            <person name="Kuo A."/>
            <person name="Mondo S."/>
            <person name="Pangilinan J."/>
            <person name="Riley R."/>
            <person name="LaButti K."/>
            <person name="Andreopoulos B."/>
            <person name="Lipzen A."/>
            <person name="Chen C."/>
            <person name="Yan M."/>
            <person name="Daum C."/>
            <person name="Ng V."/>
            <person name="Clum A."/>
            <person name="Steindorff A."/>
            <person name="Ohm R.A."/>
            <person name="Martin F."/>
            <person name="Silar P."/>
            <person name="Natvig D.O."/>
            <person name="Lalanne C."/>
            <person name="Gautier V."/>
            <person name="Ament-Velasquez S.L."/>
            <person name="Kruys A."/>
            <person name="Hutchinson M.I."/>
            <person name="Powell A.J."/>
            <person name="Barry K."/>
            <person name="Miller A.N."/>
            <person name="Grigoriev I.V."/>
            <person name="Debuchy R."/>
            <person name="Gladieux P."/>
            <person name="Hiltunen Thoren M."/>
            <person name="Johannesson H."/>
        </authorList>
    </citation>
    <scope>NUCLEOTIDE SEQUENCE</scope>
    <source>
        <strain evidence="1">CBS 955.72</strain>
    </source>
</reference>
<evidence type="ECO:0008006" key="3">
    <source>
        <dbReference type="Google" id="ProtNLM"/>
    </source>
</evidence>
<sequence length="71" mass="7700">MVMHMPLVMVTMDAKQGVQLMQLAQPDVAVPVHYDAYTVFLSPLDALKKEVEAAGLQAGVVYLDRGGRVSV</sequence>
<proteinExistence type="predicted"/>
<dbReference type="AlphaFoldDB" id="A0AAJ0HHQ5"/>
<name>A0AAJ0HHQ5_9PEZI</name>
<organism evidence="1 2">
    <name type="scientific">Lasiosphaeria hispida</name>
    <dbReference type="NCBI Taxonomy" id="260671"/>
    <lineage>
        <taxon>Eukaryota</taxon>
        <taxon>Fungi</taxon>
        <taxon>Dikarya</taxon>
        <taxon>Ascomycota</taxon>
        <taxon>Pezizomycotina</taxon>
        <taxon>Sordariomycetes</taxon>
        <taxon>Sordariomycetidae</taxon>
        <taxon>Sordariales</taxon>
        <taxon>Lasiosphaeriaceae</taxon>
        <taxon>Lasiosphaeria</taxon>
    </lineage>
</organism>